<protein>
    <submittedName>
        <fullName evidence="1">Sec61b protein</fullName>
    </submittedName>
</protein>
<feature type="non-terminal residue" evidence="1">
    <location>
        <position position="99"/>
    </location>
</feature>
<dbReference type="OrthoDB" id="444056at2759"/>
<name>A0A812IQT7_9DINO</name>
<sequence>AEMIAQLDAWHTDLQETSAYSQARRWAWPTEEDVHLHLSHVAIVLLASWLREAYRGLLQTEGRCHATTSLSTEVWRRSADGLLSGLCLRLNRPTPSILT</sequence>
<dbReference type="EMBL" id="CAJNJA010002426">
    <property type="protein sequence ID" value="CAE7168787.1"/>
    <property type="molecule type" value="Genomic_DNA"/>
</dbReference>
<keyword evidence="2" id="KW-1185">Reference proteome</keyword>
<evidence type="ECO:0000313" key="1">
    <source>
        <dbReference type="EMBL" id="CAE7168787.1"/>
    </source>
</evidence>
<dbReference type="Proteomes" id="UP000601435">
    <property type="component" value="Unassembled WGS sequence"/>
</dbReference>
<proteinExistence type="predicted"/>
<organism evidence="1 2">
    <name type="scientific">Symbiodinium necroappetens</name>
    <dbReference type="NCBI Taxonomy" id="1628268"/>
    <lineage>
        <taxon>Eukaryota</taxon>
        <taxon>Sar</taxon>
        <taxon>Alveolata</taxon>
        <taxon>Dinophyceae</taxon>
        <taxon>Suessiales</taxon>
        <taxon>Symbiodiniaceae</taxon>
        <taxon>Symbiodinium</taxon>
    </lineage>
</organism>
<dbReference type="AlphaFoldDB" id="A0A812IQT7"/>
<evidence type="ECO:0000313" key="2">
    <source>
        <dbReference type="Proteomes" id="UP000601435"/>
    </source>
</evidence>
<comment type="caution">
    <text evidence="1">The sequence shown here is derived from an EMBL/GenBank/DDBJ whole genome shotgun (WGS) entry which is preliminary data.</text>
</comment>
<gene>
    <name evidence="1" type="primary">Sec61b</name>
    <name evidence="1" type="ORF">SNEC2469_LOCUS453</name>
</gene>
<accession>A0A812IQT7</accession>
<reference evidence="1" key="1">
    <citation type="submission" date="2021-02" db="EMBL/GenBank/DDBJ databases">
        <authorList>
            <person name="Dougan E. K."/>
            <person name="Rhodes N."/>
            <person name="Thang M."/>
            <person name="Chan C."/>
        </authorList>
    </citation>
    <scope>NUCLEOTIDE SEQUENCE</scope>
</reference>